<evidence type="ECO:0000256" key="16">
    <source>
        <dbReference type="PIRSR" id="PIRSR006769-3"/>
    </source>
</evidence>
<dbReference type="Gene3D" id="3.40.140.10">
    <property type="entry name" value="Cytidine Deaminase, domain 2"/>
    <property type="match status" value="1"/>
</dbReference>
<dbReference type="InterPro" id="IPR002734">
    <property type="entry name" value="RibDG_C"/>
</dbReference>
<evidence type="ECO:0000256" key="14">
    <source>
        <dbReference type="PIRSR" id="PIRSR006769-1"/>
    </source>
</evidence>
<comment type="similarity">
    <text evidence="4 13">In the N-terminal section; belongs to the cytidine and deoxycytidylate deaminase family.</text>
</comment>
<evidence type="ECO:0000256" key="7">
    <source>
        <dbReference type="ARBA" id="ARBA00022723"/>
    </source>
</evidence>
<evidence type="ECO:0000256" key="13">
    <source>
        <dbReference type="PIRNR" id="PIRNR006769"/>
    </source>
</evidence>
<dbReference type="PANTHER" id="PTHR38011:SF7">
    <property type="entry name" value="2,5-DIAMINO-6-RIBOSYLAMINO-4(3H)-PYRIMIDINONE 5'-PHOSPHATE REDUCTASE"/>
    <property type="match status" value="1"/>
</dbReference>
<feature type="binding site" evidence="15">
    <location>
        <position position="192"/>
    </location>
    <ligand>
        <name>substrate</name>
    </ligand>
</feature>
<evidence type="ECO:0000256" key="10">
    <source>
        <dbReference type="ARBA" id="ARBA00022857"/>
    </source>
</evidence>
<comment type="pathway">
    <text evidence="3 13">Cofactor biosynthesis; riboflavin biosynthesis; 5-amino-6-(D-ribitylamino)uracil from GTP: step 3/4.</text>
</comment>
<dbReference type="KEGG" id="pcre:NCTC12858_01535"/>
<dbReference type="InterPro" id="IPR050765">
    <property type="entry name" value="Riboflavin_Biosynth_HTPR"/>
</dbReference>
<evidence type="ECO:0000313" key="19">
    <source>
        <dbReference type="Proteomes" id="UP000249300"/>
    </source>
</evidence>
<proteinExistence type="inferred from homology"/>
<dbReference type="EC" id="1.1.1.193" evidence="13"/>
<protein>
    <recommendedName>
        <fullName evidence="13">Riboflavin biosynthesis protein RibD</fullName>
    </recommendedName>
    <domain>
        <recommendedName>
            <fullName evidence="13">Diaminohydroxyphosphoribosylaminopyrimidine deaminase</fullName>
            <shortName evidence="13">DRAP deaminase</shortName>
            <ecNumber evidence="13">3.5.4.26</ecNumber>
        </recommendedName>
        <alternativeName>
            <fullName evidence="13">Riboflavin-specific deaminase</fullName>
        </alternativeName>
    </domain>
    <domain>
        <recommendedName>
            <fullName evidence="13">5-amino-6-(5-phosphoribosylamino)uracil reductase</fullName>
            <ecNumber evidence="13">1.1.1.193</ecNumber>
        </recommendedName>
        <alternativeName>
            <fullName evidence="13">HTP reductase</fullName>
        </alternativeName>
    </domain>
</protein>
<comment type="function">
    <text evidence="1 13">Converts 2,5-diamino-6-(ribosylamino)-4(3h)-pyrimidinone 5'-phosphate into 5-amino-6-(ribosylamino)-2,4(1h,3h)-pyrimidinedione 5'-phosphate.</text>
</comment>
<dbReference type="GO" id="GO:0008703">
    <property type="term" value="F:5-amino-6-(5-phosphoribosylamino)uracil reductase activity"/>
    <property type="evidence" value="ECO:0007669"/>
    <property type="project" value="UniProtKB-EC"/>
</dbReference>
<evidence type="ECO:0000256" key="5">
    <source>
        <dbReference type="ARBA" id="ARBA00007417"/>
    </source>
</evidence>
<keyword evidence="7 13" id="KW-0479">Metal-binding</keyword>
<reference evidence="18 19" key="1">
    <citation type="submission" date="2018-06" db="EMBL/GenBank/DDBJ databases">
        <authorList>
            <consortium name="Pathogen Informatics"/>
            <person name="Doyle S."/>
        </authorList>
    </citation>
    <scope>NUCLEOTIDE SEQUENCE [LARGE SCALE GENOMIC DNA]</scope>
    <source>
        <strain evidence="18 19">NCTC12858</strain>
    </source>
</reference>
<dbReference type="PANTHER" id="PTHR38011">
    <property type="entry name" value="DIHYDROFOLATE REDUCTASE FAMILY PROTEIN (AFU_ORTHOLOGUE AFUA_8G06820)"/>
    <property type="match status" value="1"/>
</dbReference>
<dbReference type="EMBL" id="LS483447">
    <property type="protein sequence ID" value="SQH73670.1"/>
    <property type="molecule type" value="Genomic_DNA"/>
</dbReference>
<feature type="binding site" evidence="16">
    <location>
        <position position="79"/>
    </location>
    <ligand>
        <name>Zn(2+)</name>
        <dbReference type="ChEBI" id="CHEBI:29105"/>
        <note>catalytic</note>
    </ligand>
</feature>
<keyword evidence="11 13" id="KW-0560">Oxidoreductase</keyword>
<comment type="similarity">
    <text evidence="5 13">In the C-terminal section; belongs to the HTP reductase family.</text>
</comment>
<keyword evidence="8 13" id="KW-0378">Hydrolase</keyword>
<comment type="cofactor">
    <cofactor evidence="13 16">
        <name>Zn(2+)</name>
        <dbReference type="ChEBI" id="CHEBI:29105"/>
    </cofactor>
    <text evidence="13 16">Binds 1 zinc ion.</text>
</comment>
<feature type="binding site" evidence="16">
    <location>
        <position position="53"/>
    </location>
    <ligand>
        <name>Zn(2+)</name>
        <dbReference type="ChEBI" id="CHEBI:29105"/>
        <note>catalytic</note>
    </ligand>
</feature>
<comment type="catalytic activity">
    <reaction evidence="13">
        <text>2,5-diamino-6-hydroxy-4-(5-phosphoribosylamino)-pyrimidine + H2O + H(+) = 5-amino-6-(5-phospho-D-ribosylamino)uracil + NH4(+)</text>
        <dbReference type="Rhea" id="RHEA:21868"/>
        <dbReference type="ChEBI" id="CHEBI:15377"/>
        <dbReference type="ChEBI" id="CHEBI:15378"/>
        <dbReference type="ChEBI" id="CHEBI:28938"/>
        <dbReference type="ChEBI" id="CHEBI:58453"/>
        <dbReference type="ChEBI" id="CHEBI:58614"/>
        <dbReference type="EC" id="3.5.4.26"/>
    </reaction>
</comment>
<dbReference type="NCBIfam" id="TIGR00326">
    <property type="entry name" value="eubact_ribD"/>
    <property type="match status" value="1"/>
</dbReference>
<dbReference type="EC" id="3.5.4.26" evidence="13"/>
<dbReference type="SUPFAM" id="SSF53927">
    <property type="entry name" value="Cytidine deaminase-like"/>
    <property type="match status" value="1"/>
</dbReference>
<feature type="binding site" evidence="15">
    <location>
        <position position="304"/>
    </location>
    <ligand>
        <name>substrate</name>
    </ligand>
</feature>
<dbReference type="GO" id="GO:0008835">
    <property type="term" value="F:diaminohydroxyphosphoribosylaminopyrimidine deaminase activity"/>
    <property type="evidence" value="ECO:0007669"/>
    <property type="project" value="UniProtKB-EC"/>
</dbReference>
<dbReference type="UniPathway" id="UPA00275">
    <property type="reaction ID" value="UER00401"/>
</dbReference>
<keyword evidence="19" id="KW-1185">Reference proteome</keyword>
<feature type="binding site" evidence="15">
    <location>
        <position position="215"/>
    </location>
    <ligand>
        <name>substrate</name>
    </ligand>
</feature>
<dbReference type="GO" id="GO:0008270">
    <property type="term" value="F:zinc ion binding"/>
    <property type="evidence" value="ECO:0007669"/>
    <property type="project" value="InterPro"/>
</dbReference>
<comment type="pathway">
    <text evidence="2 13">Cofactor biosynthesis; riboflavin biosynthesis; 5-amino-6-(D-ribitylamino)uracil from GTP: step 2/4.</text>
</comment>
<keyword evidence="6 13" id="KW-0686">Riboflavin biosynthesis</keyword>
<dbReference type="InterPro" id="IPR004794">
    <property type="entry name" value="Eubact_RibD"/>
</dbReference>
<gene>
    <name evidence="18" type="primary">ribD_2</name>
    <name evidence="18" type="ORF">NCTC12858_01535</name>
</gene>
<evidence type="ECO:0000259" key="17">
    <source>
        <dbReference type="PROSITE" id="PS51747"/>
    </source>
</evidence>
<keyword evidence="12" id="KW-0511">Multifunctional enzyme</keyword>
<dbReference type="InterPro" id="IPR016192">
    <property type="entry name" value="APOBEC/CMP_deaminase_Zn-bd"/>
</dbReference>
<feature type="binding site" evidence="15">
    <location>
        <position position="208"/>
    </location>
    <ligand>
        <name>NADP(+)</name>
        <dbReference type="ChEBI" id="CHEBI:58349"/>
    </ligand>
</feature>
<keyword evidence="10 13" id="KW-0521">NADP</keyword>
<dbReference type="InterPro" id="IPR002125">
    <property type="entry name" value="CMP_dCMP_dom"/>
</dbReference>
<evidence type="ECO:0000256" key="11">
    <source>
        <dbReference type="ARBA" id="ARBA00023002"/>
    </source>
</evidence>
<evidence type="ECO:0000313" key="18">
    <source>
        <dbReference type="EMBL" id="SQH73670.1"/>
    </source>
</evidence>
<evidence type="ECO:0000256" key="6">
    <source>
        <dbReference type="ARBA" id="ARBA00022619"/>
    </source>
</evidence>
<feature type="domain" description="CMP/dCMP-type deaminase" evidence="17">
    <location>
        <begin position="2"/>
        <end position="127"/>
    </location>
</feature>
<dbReference type="PIRSF" id="PIRSF006769">
    <property type="entry name" value="RibD"/>
    <property type="match status" value="1"/>
</dbReference>
<dbReference type="FunFam" id="3.40.140.10:FF:000025">
    <property type="entry name" value="Riboflavin biosynthesis protein RibD"/>
    <property type="match status" value="1"/>
</dbReference>
<accession>A0A2X4PLI8</accession>
<dbReference type="InterPro" id="IPR016193">
    <property type="entry name" value="Cytidine_deaminase-like"/>
</dbReference>
<evidence type="ECO:0000256" key="3">
    <source>
        <dbReference type="ARBA" id="ARBA00004910"/>
    </source>
</evidence>
<dbReference type="Pfam" id="PF01872">
    <property type="entry name" value="RibD_C"/>
    <property type="match status" value="1"/>
</dbReference>
<dbReference type="AlphaFoldDB" id="A0A2X4PLI8"/>
<feature type="binding site" evidence="15">
    <location>
        <position position="212"/>
    </location>
    <ligand>
        <name>substrate</name>
    </ligand>
</feature>
<feature type="active site" description="Proton donor" evidence="14">
    <location>
        <position position="55"/>
    </location>
</feature>
<dbReference type="Proteomes" id="UP000249300">
    <property type="component" value="Chromosome 1"/>
</dbReference>
<dbReference type="Gene3D" id="3.40.430.10">
    <property type="entry name" value="Dihydrofolate Reductase, subunit A"/>
    <property type="match status" value="1"/>
</dbReference>
<dbReference type="RefSeq" id="WP_023940252.1">
    <property type="nucleotide sequence ID" value="NZ_LS483447.1"/>
</dbReference>
<evidence type="ECO:0000256" key="2">
    <source>
        <dbReference type="ARBA" id="ARBA00004882"/>
    </source>
</evidence>
<feature type="binding site" evidence="15">
    <location>
        <position position="158"/>
    </location>
    <ligand>
        <name>NADP(+)</name>
        <dbReference type="ChEBI" id="CHEBI:58349"/>
    </ligand>
</feature>
<dbReference type="SUPFAM" id="SSF53597">
    <property type="entry name" value="Dihydrofolate reductase-like"/>
    <property type="match status" value="1"/>
</dbReference>
<evidence type="ECO:0000256" key="9">
    <source>
        <dbReference type="ARBA" id="ARBA00022833"/>
    </source>
</evidence>
<dbReference type="PROSITE" id="PS51747">
    <property type="entry name" value="CYT_DCMP_DEAMINASES_2"/>
    <property type="match status" value="1"/>
</dbReference>
<evidence type="ECO:0000256" key="1">
    <source>
        <dbReference type="ARBA" id="ARBA00002151"/>
    </source>
</evidence>
<organism evidence="18 19">
    <name type="scientific">Porphyromonas crevioricanis</name>
    <dbReference type="NCBI Taxonomy" id="393921"/>
    <lineage>
        <taxon>Bacteria</taxon>
        <taxon>Pseudomonadati</taxon>
        <taxon>Bacteroidota</taxon>
        <taxon>Bacteroidia</taxon>
        <taxon>Bacteroidales</taxon>
        <taxon>Porphyromonadaceae</taxon>
        <taxon>Porphyromonas</taxon>
    </lineage>
</organism>
<dbReference type="CDD" id="cd01284">
    <property type="entry name" value="Riboflavin_deaminase-reductase"/>
    <property type="match status" value="1"/>
</dbReference>
<evidence type="ECO:0000256" key="8">
    <source>
        <dbReference type="ARBA" id="ARBA00022801"/>
    </source>
</evidence>
<name>A0A2X4PLI8_9PORP</name>
<dbReference type="GO" id="GO:0009231">
    <property type="term" value="P:riboflavin biosynthetic process"/>
    <property type="evidence" value="ECO:0007669"/>
    <property type="project" value="UniProtKB-UniPathway"/>
</dbReference>
<feature type="binding site" evidence="15">
    <location>
        <position position="204"/>
    </location>
    <ligand>
        <name>NADP(+)</name>
        <dbReference type="ChEBI" id="CHEBI:58349"/>
    </ligand>
</feature>
<dbReference type="PROSITE" id="PS00903">
    <property type="entry name" value="CYT_DCMP_DEAMINASES_1"/>
    <property type="match status" value="1"/>
</dbReference>
<dbReference type="Pfam" id="PF00383">
    <property type="entry name" value="dCMP_cyt_deam_1"/>
    <property type="match status" value="1"/>
</dbReference>
<feature type="binding site" evidence="16">
    <location>
        <position position="88"/>
    </location>
    <ligand>
        <name>Zn(2+)</name>
        <dbReference type="ChEBI" id="CHEBI:29105"/>
        <note>catalytic</note>
    </ligand>
</feature>
<comment type="catalytic activity">
    <reaction evidence="13">
        <text>5-amino-6-(5-phospho-D-ribitylamino)uracil + NADP(+) = 5-amino-6-(5-phospho-D-ribosylamino)uracil + NADPH + H(+)</text>
        <dbReference type="Rhea" id="RHEA:17845"/>
        <dbReference type="ChEBI" id="CHEBI:15378"/>
        <dbReference type="ChEBI" id="CHEBI:57783"/>
        <dbReference type="ChEBI" id="CHEBI:58349"/>
        <dbReference type="ChEBI" id="CHEBI:58421"/>
        <dbReference type="ChEBI" id="CHEBI:58453"/>
        <dbReference type="EC" id="1.1.1.193"/>
    </reaction>
</comment>
<evidence type="ECO:0000256" key="4">
    <source>
        <dbReference type="ARBA" id="ARBA00005259"/>
    </source>
</evidence>
<keyword evidence="9 13" id="KW-0862">Zinc</keyword>
<sequence length="342" mass="38515">MSTKRQFMRRALDLARLAESCTAPNPMVGAVVVDERDGRILGEGYHHRAGEPHAEVLAIRAASGKDLTHSTLYVTLEPCSHYGKTPPCADLIIEQGIPRVIIAMQDPFPKVSGRGIEKLRRAGIEVEIGLMQKEAESLNRAFLTAVCKQRPYITLKWAETADGYIDRLRYQPDEPALQISSPWRQRMVHKLRSQHDAILVGGNTLRMDNPKLNNRLWWGPSPQAIVLSRSARIPIDCFLREQSRLATSSHKPLIAICSAQADQQDLLSLEKDRVDLILYGDSNLPLADILRQLCERGIHSLLVEGGRQVLDLFIKERLFDRIEREKGREYLGQEGIKAPNLP</sequence>
<evidence type="ECO:0000256" key="12">
    <source>
        <dbReference type="ARBA" id="ARBA00023268"/>
    </source>
</evidence>
<dbReference type="InterPro" id="IPR024072">
    <property type="entry name" value="DHFR-like_dom_sf"/>
</dbReference>
<evidence type="ECO:0000256" key="15">
    <source>
        <dbReference type="PIRSR" id="PIRSR006769-2"/>
    </source>
</evidence>